<reference evidence="3" key="1">
    <citation type="submission" date="2017-02" db="UniProtKB">
        <authorList>
            <consortium name="WormBaseParasite"/>
        </authorList>
    </citation>
    <scope>IDENTIFICATION</scope>
</reference>
<dbReference type="GO" id="GO:0030672">
    <property type="term" value="C:synaptic vesicle membrane"/>
    <property type="evidence" value="ECO:0007669"/>
    <property type="project" value="TreeGrafter"/>
</dbReference>
<name>A0A0R3WR82_HYDTA</name>
<evidence type="ECO:0000313" key="2">
    <source>
        <dbReference type="Proteomes" id="UP000274429"/>
    </source>
</evidence>
<dbReference type="InterPro" id="IPR027080">
    <property type="entry name" value="Unc-13"/>
</dbReference>
<dbReference type="GO" id="GO:0099525">
    <property type="term" value="P:presynaptic dense core vesicle exocytosis"/>
    <property type="evidence" value="ECO:0007669"/>
    <property type="project" value="TreeGrafter"/>
</dbReference>
<proteinExistence type="predicted"/>
<evidence type="ECO:0000313" key="3">
    <source>
        <dbReference type="WBParaSite" id="TTAC_0000327201-mRNA-1"/>
    </source>
</evidence>
<dbReference type="GO" id="GO:0098831">
    <property type="term" value="C:presynaptic active zone cytoplasmic component"/>
    <property type="evidence" value="ECO:0007669"/>
    <property type="project" value="TreeGrafter"/>
</dbReference>
<reference evidence="1 2" key="2">
    <citation type="submission" date="2018-11" db="EMBL/GenBank/DDBJ databases">
        <authorList>
            <consortium name="Pathogen Informatics"/>
        </authorList>
    </citation>
    <scope>NUCLEOTIDE SEQUENCE [LARGE SCALE GENOMIC DNA]</scope>
</reference>
<keyword evidence="2" id="KW-1185">Reference proteome</keyword>
<dbReference type="GO" id="GO:0017075">
    <property type="term" value="F:syntaxin-1 binding"/>
    <property type="evidence" value="ECO:0007669"/>
    <property type="project" value="TreeGrafter"/>
</dbReference>
<dbReference type="GO" id="GO:0019992">
    <property type="term" value="F:diacylglycerol binding"/>
    <property type="evidence" value="ECO:0007669"/>
    <property type="project" value="InterPro"/>
</dbReference>
<organism evidence="3">
    <name type="scientific">Hydatigena taeniaeformis</name>
    <name type="common">Feline tapeworm</name>
    <name type="synonym">Taenia taeniaeformis</name>
    <dbReference type="NCBI Taxonomy" id="6205"/>
    <lineage>
        <taxon>Eukaryota</taxon>
        <taxon>Metazoa</taxon>
        <taxon>Spiralia</taxon>
        <taxon>Lophotrochozoa</taxon>
        <taxon>Platyhelminthes</taxon>
        <taxon>Cestoda</taxon>
        <taxon>Eucestoda</taxon>
        <taxon>Cyclophyllidea</taxon>
        <taxon>Taeniidae</taxon>
        <taxon>Hydatigera</taxon>
    </lineage>
</organism>
<dbReference type="GO" id="GO:0061789">
    <property type="term" value="P:dense core granule priming"/>
    <property type="evidence" value="ECO:0007669"/>
    <property type="project" value="TreeGrafter"/>
</dbReference>
<dbReference type="GO" id="GO:0016082">
    <property type="term" value="P:synaptic vesicle priming"/>
    <property type="evidence" value="ECO:0007669"/>
    <property type="project" value="TreeGrafter"/>
</dbReference>
<protein>
    <submittedName>
        <fullName evidence="1 3">Uncharacterized protein</fullName>
    </submittedName>
</protein>
<dbReference type="GO" id="GO:0031594">
    <property type="term" value="C:neuromuscular junction"/>
    <property type="evidence" value="ECO:0007669"/>
    <property type="project" value="TreeGrafter"/>
</dbReference>
<dbReference type="GO" id="GO:0035249">
    <property type="term" value="P:synaptic transmission, glutamatergic"/>
    <property type="evidence" value="ECO:0007669"/>
    <property type="project" value="TreeGrafter"/>
</dbReference>
<dbReference type="WBParaSite" id="TTAC_0000327201-mRNA-1">
    <property type="protein sequence ID" value="TTAC_0000327201-mRNA-1"/>
    <property type="gene ID" value="TTAC_0000327201"/>
</dbReference>
<accession>A0A0R3WR82</accession>
<dbReference type="STRING" id="6205.A0A0R3WR82"/>
<gene>
    <name evidence="1" type="ORF">TTAC_LOCUS3257</name>
</gene>
<dbReference type="GO" id="GO:0016081">
    <property type="term" value="P:synaptic vesicle docking"/>
    <property type="evidence" value="ECO:0007669"/>
    <property type="project" value="TreeGrafter"/>
</dbReference>
<dbReference type="GO" id="GO:0005516">
    <property type="term" value="F:calmodulin binding"/>
    <property type="evidence" value="ECO:0007669"/>
    <property type="project" value="TreeGrafter"/>
</dbReference>
<dbReference type="GO" id="GO:0042734">
    <property type="term" value="C:presynaptic membrane"/>
    <property type="evidence" value="ECO:0007669"/>
    <property type="project" value="TreeGrafter"/>
</dbReference>
<dbReference type="EMBL" id="UYWX01002135">
    <property type="protein sequence ID" value="VDM22253.1"/>
    <property type="molecule type" value="Genomic_DNA"/>
</dbReference>
<dbReference type="PANTHER" id="PTHR10480">
    <property type="entry name" value="PROTEIN UNC-13 HOMOLOG"/>
    <property type="match status" value="1"/>
</dbReference>
<dbReference type="AlphaFoldDB" id="A0A0R3WR82"/>
<dbReference type="OrthoDB" id="6275741at2759"/>
<evidence type="ECO:0000313" key="1">
    <source>
        <dbReference type="EMBL" id="VDM22253.1"/>
    </source>
</evidence>
<sequence>MLKAASVKVPCIFFRYIAGAAEKSVKHGAEDRTQSIKQAMSSLMRQRIRNKPELFDLVGKVFKAEDAHKQNLQQAQKSILDGTSQWSAKIAITGGLSIS</sequence>
<dbReference type="GO" id="GO:0043195">
    <property type="term" value="C:terminal bouton"/>
    <property type="evidence" value="ECO:0007669"/>
    <property type="project" value="TreeGrafter"/>
</dbReference>
<dbReference type="PANTHER" id="PTHR10480:SF12">
    <property type="entry name" value="UNC-13, ISOFORM E"/>
    <property type="match status" value="1"/>
</dbReference>
<dbReference type="Proteomes" id="UP000274429">
    <property type="component" value="Unassembled WGS sequence"/>
</dbReference>